<dbReference type="InterPro" id="IPR011605">
    <property type="entry name" value="NusB_fam"/>
</dbReference>
<dbReference type="InterPro" id="IPR035926">
    <property type="entry name" value="NusB-like_sf"/>
</dbReference>
<keyword evidence="4 6" id="KW-0805">Transcription regulation</keyword>
<dbReference type="GO" id="GO:0003723">
    <property type="term" value="F:RNA binding"/>
    <property type="evidence" value="ECO:0007669"/>
    <property type="project" value="UniProtKB-UniRule"/>
</dbReference>
<dbReference type="AlphaFoldDB" id="A0A1G9Z7S6"/>
<dbReference type="EMBL" id="FNIG01000003">
    <property type="protein sequence ID" value="SDN17167.1"/>
    <property type="molecule type" value="Genomic_DNA"/>
</dbReference>
<dbReference type="Pfam" id="PF01029">
    <property type="entry name" value="NusB"/>
    <property type="match status" value="1"/>
</dbReference>
<dbReference type="GO" id="GO:0006353">
    <property type="term" value="P:DNA-templated transcription termination"/>
    <property type="evidence" value="ECO:0007669"/>
    <property type="project" value="UniProtKB-UniRule"/>
</dbReference>
<feature type="domain" description="NusB/RsmB/TIM44" evidence="7">
    <location>
        <begin position="6"/>
        <end position="125"/>
    </location>
</feature>
<evidence type="ECO:0000313" key="9">
    <source>
        <dbReference type="Proteomes" id="UP000199334"/>
    </source>
</evidence>
<evidence type="ECO:0000256" key="3">
    <source>
        <dbReference type="ARBA" id="ARBA00022884"/>
    </source>
</evidence>
<keyword evidence="3 6" id="KW-0694">RNA-binding</keyword>
<organism evidence="8 9">
    <name type="scientific">Tenuibacillus multivorans</name>
    <dbReference type="NCBI Taxonomy" id="237069"/>
    <lineage>
        <taxon>Bacteria</taxon>
        <taxon>Bacillati</taxon>
        <taxon>Bacillota</taxon>
        <taxon>Bacilli</taxon>
        <taxon>Bacillales</taxon>
        <taxon>Bacillaceae</taxon>
        <taxon>Tenuibacillus</taxon>
    </lineage>
</organism>
<dbReference type="STRING" id="237069.SAMN05216498_1569"/>
<dbReference type="GO" id="GO:0031564">
    <property type="term" value="P:transcription antitermination"/>
    <property type="evidence" value="ECO:0007669"/>
    <property type="project" value="UniProtKB-KW"/>
</dbReference>
<sequence length="127" mass="14845">MKERKHAREKAFQVLYQIDINKDVTSEHLIQSIDENVNPYAKTLIQGVLNYRNELDQAIDQKLEKWSFSRIGTVEKTVLRIAVYELLYEQQIPEKVAINEAVELAKRFNEDQSGKFINGVLSKFMNE</sequence>
<dbReference type="InterPro" id="IPR006027">
    <property type="entry name" value="NusB_RsmB_TIM44"/>
</dbReference>
<dbReference type="PANTHER" id="PTHR11078">
    <property type="entry name" value="N UTILIZATION SUBSTANCE PROTEIN B-RELATED"/>
    <property type="match status" value="1"/>
</dbReference>
<dbReference type="HAMAP" id="MF_00073">
    <property type="entry name" value="NusB"/>
    <property type="match status" value="1"/>
</dbReference>
<gene>
    <name evidence="6" type="primary">nusB</name>
    <name evidence="8" type="ORF">SAMN05216498_1569</name>
</gene>
<dbReference type="NCBIfam" id="TIGR01951">
    <property type="entry name" value="nusB"/>
    <property type="match status" value="1"/>
</dbReference>
<dbReference type="PANTHER" id="PTHR11078:SF3">
    <property type="entry name" value="ANTITERMINATION NUSB DOMAIN-CONTAINING PROTEIN"/>
    <property type="match status" value="1"/>
</dbReference>
<evidence type="ECO:0000256" key="5">
    <source>
        <dbReference type="ARBA" id="ARBA00023163"/>
    </source>
</evidence>
<proteinExistence type="inferred from homology"/>
<evidence type="ECO:0000259" key="7">
    <source>
        <dbReference type="Pfam" id="PF01029"/>
    </source>
</evidence>
<evidence type="ECO:0000256" key="4">
    <source>
        <dbReference type="ARBA" id="ARBA00023015"/>
    </source>
</evidence>
<accession>A0A1G9Z7S6</accession>
<dbReference type="Gene3D" id="1.10.940.10">
    <property type="entry name" value="NusB-like"/>
    <property type="match status" value="1"/>
</dbReference>
<comment type="similarity">
    <text evidence="1 6">Belongs to the NusB family.</text>
</comment>
<keyword evidence="9" id="KW-1185">Reference proteome</keyword>
<name>A0A1G9Z7S6_9BACI</name>
<comment type="function">
    <text evidence="6">Involved in transcription antitermination. Required for transcription of ribosomal RNA (rRNA) genes. Binds specifically to the boxA antiterminator sequence of the ribosomal RNA (rrn) operons.</text>
</comment>
<evidence type="ECO:0000313" key="8">
    <source>
        <dbReference type="EMBL" id="SDN17167.1"/>
    </source>
</evidence>
<evidence type="ECO:0000256" key="2">
    <source>
        <dbReference type="ARBA" id="ARBA00022814"/>
    </source>
</evidence>
<dbReference type="CDD" id="cd00619">
    <property type="entry name" value="Terminator_NusB"/>
    <property type="match status" value="1"/>
</dbReference>
<keyword evidence="5 6" id="KW-0804">Transcription</keyword>
<evidence type="ECO:0000256" key="6">
    <source>
        <dbReference type="HAMAP-Rule" id="MF_00073"/>
    </source>
</evidence>
<dbReference type="OrthoDB" id="9811381at2"/>
<protein>
    <recommendedName>
        <fullName evidence="6">Transcription antitermination protein NusB</fullName>
    </recommendedName>
    <alternativeName>
        <fullName evidence="6">Antitermination factor NusB</fullName>
    </alternativeName>
</protein>
<keyword evidence="2 6" id="KW-0889">Transcription antitermination</keyword>
<dbReference type="SUPFAM" id="SSF48013">
    <property type="entry name" value="NusB-like"/>
    <property type="match status" value="1"/>
</dbReference>
<evidence type="ECO:0000256" key="1">
    <source>
        <dbReference type="ARBA" id="ARBA00005952"/>
    </source>
</evidence>
<dbReference type="Proteomes" id="UP000199334">
    <property type="component" value="Unassembled WGS sequence"/>
</dbReference>
<dbReference type="RefSeq" id="WP_093856053.1">
    <property type="nucleotide sequence ID" value="NZ_BJVZ01000011.1"/>
</dbReference>
<reference evidence="8 9" key="1">
    <citation type="submission" date="2016-10" db="EMBL/GenBank/DDBJ databases">
        <authorList>
            <person name="de Groot N.N."/>
        </authorList>
    </citation>
    <scope>NUCLEOTIDE SEQUENCE [LARGE SCALE GENOMIC DNA]</scope>
    <source>
        <strain evidence="8 9">CGMCC 1.3442</strain>
    </source>
</reference>
<dbReference type="GO" id="GO:0005829">
    <property type="term" value="C:cytosol"/>
    <property type="evidence" value="ECO:0007669"/>
    <property type="project" value="TreeGrafter"/>
</dbReference>